<dbReference type="EMBL" id="LPXN01000077">
    <property type="protein sequence ID" value="KZD11469.1"/>
    <property type="molecule type" value="Genomic_DNA"/>
</dbReference>
<dbReference type="GO" id="GO:0035243">
    <property type="term" value="F:protein-arginine omega-N symmetric methyltransferase activity"/>
    <property type="evidence" value="ECO:0007669"/>
    <property type="project" value="TreeGrafter"/>
</dbReference>
<dbReference type="PANTHER" id="PTHR12049:SF7">
    <property type="entry name" value="PROTEIN ARGININE METHYLTRANSFERASE NDUFAF7, MITOCHONDRIAL"/>
    <property type="match status" value="1"/>
</dbReference>
<proteinExistence type="predicted"/>
<dbReference type="STRING" id="580166.AUP43_18120"/>
<dbReference type="Pfam" id="PF02636">
    <property type="entry name" value="Methyltransf_28"/>
    <property type="match status" value="1"/>
</dbReference>
<dbReference type="Proteomes" id="UP000076400">
    <property type="component" value="Unassembled WGS sequence"/>
</dbReference>
<keyword evidence="1" id="KW-0489">Methyltransferase</keyword>
<dbReference type="AlphaFoldDB" id="A0A154WD87"/>
<protein>
    <submittedName>
        <fullName evidence="3">ATP synthase subunit beta</fullName>
    </submittedName>
</protein>
<name>A0A154WD87_9PROT</name>
<sequence>MSSALTGILARRIAAAGPITVADYMAEALGHPQHGYYRSRDPLGAAGDFTTAPEISQMFGELIGLWAAIAWQQMGSPGAVRLIELGPGRGTLMADFLRAARLVPGFSEAIRLHLVETSRPLRARQAEALKASGVTPHWHDTLDETPDGPMLLVANEFFDALPIRQLQRLEGGWHERLVDGDAAGFRFVVSPGPSTAAALLHPRVRETAPVGSIAELCPAGIGIAAAIGRRLAERGGAALIVDYGTPLSAPGDSFQALQAHRFHDPLAEPGSADLTAHVDFEALAIAARQAGATGHGPVTQASFLRALGIEARADRLRKAGVGDIDASLRRLLDADEMGNLFKVLALTSLGLPVPAGFEA</sequence>
<gene>
    <name evidence="3" type="ORF">AUP43_18120</name>
</gene>
<organism evidence="3 4">
    <name type="scientific">Oceanibaculum pacificum</name>
    <dbReference type="NCBI Taxonomy" id="580166"/>
    <lineage>
        <taxon>Bacteria</taxon>
        <taxon>Pseudomonadati</taxon>
        <taxon>Pseudomonadota</taxon>
        <taxon>Alphaproteobacteria</taxon>
        <taxon>Rhodospirillales</taxon>
        <taxon>Oceanibaculaceae</taxon>
        <taxon>Oceanibaculum</taxon>
    </lineage>
</organism>
<evidence type="ECO:0000256" key="2">
    <source>
        <dbReference type="ARBA" id="ARBA00022679"/>
    </source>
</evidence>
<comment type="caution">
    <text evidence="3">The sequence shown here is derived from an EMBL/GenBank/DDBJ whole genome shotgun (WGS) entry which is preliminary data.</text>
</comment>
<evidence type="ECO:0000313" key="3">
    <source>
        <dbReference type="EMBL" id="KZD11469.1"/>
    </source>
</evidence>
<evidence type="ECO:0000256" key="1">
    <source>
        <dbReference type="ARBA" id="ARBA00022603"/>
    </source>
</evidence>
<dbReference type="Gene3D" id="3.40.50.12710">
    <property type="match status" value="1"/>
</dbReference>
<accession>A0A154WD87</accession>
<keyword evidence="2" id="KW-0808">Transferase</keyword>
<evidence type="ECO:0000313" key="4">
    <source>
        <dbReference type="Proteomes" id="UP000076400"/>
    </source>
</evidence>
<dbReference type="RefSeq" id="WP_067553597.1">
    <property type="nucleotide sequence ID" value="NZ_LPXN01000077.1"/>
</dbReference>
<keyword evidence="4" id="KW-1185">Reference proteome</keyword>
<dbReference type="OrthoDB" id="9794208at2"/>
<dbReference type="PANTHER" id="PTHR12049">
    <property type="entry name" value="PROTEIN ARGININE METHYLTRANSFERASE NDUFAF7, MITOCHONDRIAL"/>
    <property type="match status" value="1"/>
</dbReference>
<dbReference type="GO" id="GO:0032259">
    <property type="term" value="P:methylation"/>
    <property type="evidence" value="ECO:0007669"/>
    <property type="project" value="UniProtKB-KW"/>
</dbReference>
<dbReference type="SUPFAM" id="SSF53335">
    <property type="entry name" value="S-adenosyl-L-methionine-dependent methyltransferases"/>
    <property type="match status" value="1"/>
</dbReference>
<dbReference type="InterPro" id="IPR029063">
    <property type="entry name" value="SAM-dependent_MTases_sf"/>
</dbReference>
<dbReference type="InterPro" id="IPR038375">
    <property type="entry name" value="NDUFAF7_sf"/>
</dbReference>
<dbReference type="InterPro" id="IPR003788">
    <property type="entry name" value="NDUFAF7"/>
</dbReference>
<reference evidence="3 4" key="1">
    <citation type="submission" date="2015-12" db="EMBL/GenBank/DDBJ databases">
        <title>Genome sequence of Oceanibaculum pacificum MCCC 1A02656.</title>
        <authorList>
            <person name="Lu L."/>
            <person name="Lai Q."/>
            <person name="Shao Z."/>
            <person name="Qian P."/>
        </authorList>
    </citation>
    <scope>NUCLEOTIDE SEQUENCE [LARGE SCALE GENOMIC DNA]</scope>
    <source>
        <strain evidence="3 4">MCCC 1A02656</strain>
    </source>
</reference>